<comment type="caution">
    <text evidence="4">The sequence shown here is derived from an EMBL/GenBank/DDBJ whole genome shotgun (WGS) entry which is preliminary data.</text>
</comment>
<evidence type="ECO:0000256" key="2">
    <source>
        <dbReference type="SAM" id="Phobius"/>
    </source>
</evidence>
<dbReference type="Pfam" id="PF13727">
    <property type="entry name" value="CoA_binding_3"/>
    <property type="match status" value="1"/>
</dbReference>
<dbReference type="RefSeq" id="WP_285065085.1">
    <property type="nucleotide sequence ID" value="NZ_JASOOE010000001.1"/>
</dbReference>
<dbReference type="EMBL" id="JASOOE010000001">
    <property type="protein sequence ID" value="MDK7186374.1"/>
    <property type="molecule type" value="Genomic_DNA"/>
</dbReference>
<dbReference type="Proteomes" id="UP001229251">
    <property type="component" value="Unassembled WGS sequence"/>
</dbReference>
<name>A0AAJ1Q3S0_9LACT</name>
<dbReference type="AlphaFoldDB" id="A0AAJ1Q3S0"/>
<evidence type="ECO:0000259" key="3">
    <source>
        <dbReference type="Pfam" id="PF02719"/>
    </source>
</evidence>
<accession>A0AAJ1Q3S0</accession>
<dbReference type="Gene3D" id="3.40.50.720">
    <property type="entry name" value="NAD(P)-binding Rossmann-like Domain"/>
    <property type="match status" value="2"/>
</dbReference>
<dbReference type="InterPro" id="IPR051203">
    <property type="entry name" value="Polysaccharide_Synthase-Rel"/>
</dbReference>
<reference evidence="4" key="1">
    <citation type="submission" date="2023-05" db="EMBL/GenBank/DDBJ databases">
        <title>Cataloging the Phylogenetic Diversity of Human Bladder Bacteria.</title>
        <authorList>
            <person name="Du J."/>
        </authorList>
    </citation>
    <scope>NUCLEOTIDE SEQUENCE</scope>
    <source>
        <strain evidence="4">UMB1231</strain>
    </source>
</reference>
<dbReference type="InterPro" id="IPR003869">
    <property type="entry name" value="Polysac_CapD-like"/>
</dbReference>
<dbReference type="SUPFAM" id="SSF51735">
    <property type="entry name" value="NAD(P)-binding Rossmann-fold domains"/>
    <property type="match status" value="2"/>
</dbReference>
<organism evidence="4 5">
    <name type="scientific">Facklamia hominis</name>
    <dbReference type="NCBI Taxonomy" id="178214"/>
    <lineage>
        <taxon>Bacteria</taxon>
        <taxon>Bacillati</taxon>
        <taxon>Bacillota</taxon>
        <taxon>Bacilli</taxon>
        <taxon>Lactobacillales</taxon>
        <taxon>Aerococcaceae</taxon>
        <taxon>Facklamia</taxon>
    </lineage>
</organism>
<dbReference type="PANTHER" id="PTHR43318">
    <property type="entry name" value="UDP-N-ACETYLGLUCOSAMINE 4,6-DEHYDRATASE"/>
    <property type="match status" value="1"/>
</dbReference>
<keyword evidence="2" id="KW-0472">Membrane</keyword>
<evidence type="ECO:0000313" key="5">
    <source>
        <dbReference type="Proteomes" id="UP001229251"/>
    </source>
</evidence>
<proteinExistence type="inferred from homology"/>
<feature type="transmembrane region" description="Helical" evidence="2">
    <location>
        <begin position="86"/>
        <end position="104"/>
    </location>
</feature>
<gene>
    <name evidence="4" type="ORF">QP433_00080</name>
</gene>
<dbReference type="CDD" id="cd05237">
    <property type="entry name" value="UDP_invert_4-6DH_SDR_e"/>
    <property type="match status" value="1"/>
</dbReference>
<dbReference type="PANTHER" id="PTHR43318:SF1">
    <property type="entry name" value="POLYSACCHARIDE BIOSYNTHESIS PROTEIN EPSC-RELATED"/>
    <property type="match status" value="1"/>
</dbReference>
<keyword evidence="2" id="KW-0812">Transmembrane</keyword>
<protein>
    <submittedName>
        <fullName evidence="4">Nucleoside-diphosphate sugar epimerase/dehydratase</fullName>
    </submittedName>
</protein>
<feature type="transmembrane region" description="Helical" evidence="2">
    <location>
        <begin position="20"/>
        <end position="40"/>
    </location>
</feature>
<comment type="similarity">
    <text evidence="1">Belongs to the polysaccharide synthase family.</text>
</comment>
<dbReference type="InterPro" id="IPR036291">
    <property type="entry name" value="NAD(P)-bd_dom_sf"/>
</dbReference>
<evidence type="ECO:0000256" key="1">
    <source>
        <dbReference type="ARBA" id="ARBA00007430"/>
    </source>
</evidence>
<feature type="transmembrane region" description="Helical" evidence="2">
    <location>
        <begin position="110"/>
        <end position="130"/>
    </location>
</feature>
<keyword evidence="2" id="KW-1133">Transmembrane helix</keyword>
<feature type="domain" description="Polysaccharide biosynthesis protein CapD-like" evidence="3">
    <location>
        <begin position="289"/>
        <end position="570"/>
    </location>
</feature>
<evidence type="ECO:0000313" key="4">
    <source>
        <dbReference type="EMBL" id="MDK7186374.1"/>
    </source>
</evidence>
<feature type="transmembrane region" description="Helical" evidence="2">
    <location>
        <begin position="46"/>
        <end position="66"/>
    </location>
</feature>
<sequence length="615" mass="68849">MKEFLHRIKLTRRRKQAIIILSDLACILLSAMLAAWMVAYYVQTNFFAYGFIALAYFLAYAALSFYHHNFSGIVRFFNIRDARSLILTNLVASGVSFILGNLVLRAVSNRYIFLLTVFAVGLMILCRILWKTYIDWKNLVNAGRQEDAPRLLLVGAGEGANIFIENFAKHPDRFSIIGLVDDDPNKQSTYLRGVPILGVIDDLPKIIPSRRIETITITAPSLSSDKVEQVLRYGNEYGASVNQMPEAERVLSGEYKMQMKEIDIADLLGRKEIRLDDQPVIDAIGGKVIMVTGGGGSIGSEICRQVLKFGPSKLYFVGHGENSIYQLDQELSQMNLSHIQTIPVIADIQDKEHMVEIMNLYQPDIVYHAAAHKHVPMMEYNPTEAVRNNVYGTYNVAYAASKAGVERFVMISTDKANNPPNIMGATKRIAEMIVTGMDKESKTTFSAVRFGNVLGSRGSVIPLFKKQIAAGGPVTVTHPDMRRYFMTIPEASRLVIQASALAEGGELFILNMGKEVYIKDLARKMIALSGYREEEIPIVYTGIRPGEKLYETLIMDDELTDKKIDENIFVGKVKNKSLEEIKTFVEGLDLSGKDNRLTDKVTDFVHRDAKDSVDN</sequence>
<dbReference type="Pfam" id="PF02719">
    <property type="entry name" value="Polysacc_synt_2"/>
    <property type="match status" value="1"/>
</dbReference>